<protein>
    <recommendedName>
        <fullName evidence="3">Secreted protein</fullName>
    </recommendedName>
</protein>
<dbReference type="Proteomes" id="UP001054945">
    <property type="component" value="Unassembled WGS sequence"/>
</dbReference>
<accession>A0AAV4UH13</accession>
<keyword evidence="2" id="KW-1185">Reference proteome</keyword>
<gene>
    <name evidence="1" type="ORF">CEXT_92161</name>
</gene>
<proteinExistence type="predicted"/>
<comment type="caution">
    <text evidence="1">The sequence shown here is derived from an EMBL/GenBank/DDBJ whole genome shotgun (WGS) entry which is preliminary data.</text>
</comment>
<name>A0AAV4UH13_CAEEX</name>
<sequence>MCFTFRRSLGLLANEFMWSTFAAGASHTDRHLRGRKEEFQSGDRGGSEREVVRGGVGLELDTKACTDPKLTHTRRQENMLGIVRRCNTRKRCYCIVDRHHAN</sequence>
<evidence type="ECO:0000313" key="1">
    <source>
        <dbReference type="EMBL" id="GIY57172.1"/>
    </source>
</evidence>
<evidence type="ECO:0000313" key="2">
    <source>
        <dbReference type="Proteomes" id="UP001054945"/>
    </source>
</evidence>
<dbReference type="EMBL" id="BPLR01012867">
    <property type="protein sequence ID" value="GIY57172.1"/>
    <property type="molecule type" value="Genomic_DNA"/>
</dbReference>
<dbReference type="AlphaFoldDB" id="A0AAV4UH13"/>
<reference evidence="1 2" key="1">
    <citation type="submission" date="2021-06" db="EMBL/GenBank/DDBJ databases">
        <title>Caerostris extrusa draft genome.</title>
        <authorList>
            <person name="Kono N."/>
            <person name="Arakawa K."/>
        </authorList>
    </citation>
    <scope>NUCLEOTIDE SEQUENCE [LARGE SCALE GENOMIC DNA]</scope>
</reference>
<evidence type="ECO:0008006" key="3">
    <source>
        <dbReference type="Google" id="ProtNLM"/>
    </source>
</evidence>
<organism evidence="1 2">
    <name type="scientific">Caerostris extrusa</name>
    <name type="common">Bark spider</name>
    <name type="synonym">Caerostris bankana</name>
    <dbReference type="NCBI Taxonomy" id="172846"/>
    <lineage>
        <taxon>Eukaryota</taxon>
        <taxon>Metazoa</taxon>
        <taxon>Ecdysozoa</taxon>
        <taxon>Arthropoda</taxon>
        <taxon>Chelicerata</taxon>
        <taxon>Arachnida</taxon>
        <taxon>Araneae</taxon>
        <taxon>Araneomorphae</taxon>
        <taxon>Entelegynae</taxon>
        <taxon>Araneoidea</taxon>
        <taxon>Araneidae</taxon>
        <taxon>Caerostris</taxon>
    </lineage>
</organism>